<organism evidence="2 3">
    <name type="scientific">Crotalaria pallida</name>
    <name type="common">Smooth rattlebox</name>
    <name type="synonym">Crotalaria striata</name>
    <dbReference type="NCBI Taxonomy" id="3830"/>
    <lineage>
        <taxon>Eukaryota</taxon>
        <taxon>Viridiplantae</taxon>
        <taxon>Streptophyta</taxon>
        <taxon>Embryophyta</taxon>
        <taxon>Tracheophyta</taxon>
        <taxon>Spermatophyta</taxon>
        <taxon>Magnoliopsida</taxon>
        <taxon>eudicotyledons</taxon>
        <taxon>Gunneridae</taxon>
        <taxon>Pentapetalae</taxon>
        <taxon>rosids</taxon>
        <taxon>fabids</taxon>
        <taxon>Fabales</taxon>
        <taxon>Fabaceae</taxon>
        <taxon>Papilionoideae</taxon>
        <taxon>50 kb inversion clade</taxon>
        <taxon>genistoids sensu lato</taxon>
        <taxon>core genistoids</taxon>
        <taxon>Crotalarieae</taxon>
        <taxon>Crotalaria</taxon>
    </lineage>
</organism>
<keyword evidence="1" id="KW-1133">Transmembrane helix</keyword>
<keyword evidence="3" id="KW-1185">Reference proteome</keyword>
<protein>
    <submittedName>
        <fullName evidence="2">Uncharacterized protein</fullName>
    </submittedName>
</protein>
<keyword evidence="1" id="KW-0472">Membrane</keyword>
<dbReference type="AlphaFoldDB" id="A0AAN9HPR6"/>
<evidence type="ECO:0000313" key="2">
    <source>
        <dbReference type="EMBL" id="KAK7244769.1"/>
    </source>
</evidence>
<dbReference type="EMBL" id="JAYWIO010000008">
    <property type="protein sequence ID" value="KAK7244769.1"/>
    <property type="molecule type" value="Genomic_DNA"/>
</dbReference>
<name>A0AAN9HPR6_CROPI</name>
<reference evidence="2 3" key="1">
    <citation type="submission" date="2024-01" db="EMBL/GenBank/DDBJ databases">
        <title>The genomes of 5 underutilized Papilionoideae crops provide insights into root nodulation and disease resistanc.</title>
        <authorList>
            <person name="Yuan L."/>
        </authorList>
    </citation>
    <scope>NUCLEOTIDE SEQUENCE [LARGE SCALE GENOMIC DNA]</scope>
    <source>
        <strain evidence="2">ZHUSHIDOU_FW_LH</strain>
        <tissue evidence="2">Leaf</tissue>
    </source>
</reference>
<gene>
    <name evidence="2" type="ORF">RIF29_39595</name>
</gene>
<feature type="transmembrane region" description="Helical" evidence="1">
    <location>
        <begin position="12"/>
        <end position="31"/>
    </location>
</feature>
<sequence length="106" mass="12184">MWELKLYNFLSPWFISFLTLFETLVMLFTILSSSSTFNFSHSHLHHTIAVATAPPSRLHRATVTAAHFLHHHCYSLLQPPLSSTPSPSTIVLHLISSLHHHRLWFS</sequence>
<proteinExistence type="predicted"/>
<evidence type="ECO:0000256" key="1">
    <source>
        <dbReference type="SAM" id="Phobius"/>
    </source>
</evidence>
<evidence type="ECO:0000313" key="3">
    <source>
        <dbReference type="Proteomes" id="UP001372338"/>
    </source>
</evidence>
<keyword evidence="1" id="KW-0812">Transmembrane</keyword>
<accession>A0AAN9HPR6</accession>
<comment type="caution">
    <text evidence="2">The sequence shown here is derived from an EMBL/GenBank/DDBJ whole genome shotgun (WGS) entry which is preliminary data.</text>
</comment>
<dbReference type="Proteomes" id="UP001372338">
    <property type="component" value="Unassembled WGS sequence"/>
</dbReference>